<feature type="region of interest" description="Disordered" evidence="1">
    <location>
        <begin position="133"/>
        <end position="177"/>
    </location>
</feature>
<feature type="compositionally biased region" description="Polar residues" evidence="1">
    <location>
        <begin position="1278"/>
        <end position="1293"/>
    </location>
</feature>
<dbReference type="Proteomes" id="UP001381693">
    <property type="component" value="Unassembled WGS sequence"/>
</dbReference>
<evidence type="ECO:0000256" key="1">
    <source>
        <dbReference type="SAM" id="MobiDB-lite"/>
    </source>
</evidence>
<feature type="region of interest" description="Disordered" evidence="1">
    <location>
        <begin position="310"/>
        <end position="401"/>
    </location>
</feature>
<feature type="compositionally biased region" description="Low complexity" evidence="1">
    <location>
        <begin position="472"/>
        <end position="482"/>
    </location>
</feature>
<feature type="compositionally biased region" description="Basic and acidic residues" evidence="1">
    <location>
        <begin position="1295"/>
        <end position="1309"/>
    </location>
</feature>
<feature type="region of interest" description="Disordered" evidence="1">
    <location>
        <begin position="1360"/>
        <end position="1383"/>
    </location>
</feature>
<sequence>MLKAIIRVTVKSFLSPPKDFTVPELNYHGDKFITFDNAIIIVEVSPPKTPLSNGCLKLLIWTRRHRLISLSLSLDLSNERQMSPRVLVAVVLISALSGKVPALRAPIREYAGLVSNHQAVLIDPSDLPRHISSLTSQSDDDALVEDESSYEKTSGEDLPTPSALQSNFNQKITSTRKRYPNITKIRRRYRRPLPGRRTGGWKQRTGGLAPVSASGISRLSSGGLSLVNLKQIPSLVNLHSLSTESREQLTKQKVLQHFSNSRSTTTTATTTNQPTTDFLSKWHSDFSQGQSYPNKKSSVTLSSKLIKNNLSLPTTPSTMTRKTETKSDPLVKEVVKHSEAKNVNAPTTGPPSVHDMISSHFTKPSNKTQLKKSTEDSQSHNRREVRPRLRKTTTTRAPTTVKTAPAISKKPIINAMHDSEILESIKTIVSSSAQNADYSSLKFFNGNPSPSPLDIFAGVKPIYGFKPSFPQSSSKSKSSNSSEINVPDQKSSLHADSTIPVSRIEKPLRPSIGPNAPNAGPTIIVTAPPLGQDLTLKVGHSLPVLENMFSKPSNLEIRTPVDNDIVIGRPAALIQAPAHETSVSISNIPPTLRNTEGTPMIYQEEKQETIQQPKYEATQQPKYEATQQPIHNNSPYPFWHPPEFKPIVDIIKKRYETNSEAMPFISHNSAMKLKSLIERGGVSEYFNKDHIMDYIHRDQTRLPLPYSVDRLGEPFRSPLIDRENPETDLTGQFVALSGLALLMALGGYYLFSSNPAKESREVQDPLLNAVVQARHGLELLQQGLDEYETKLIEKKENISEEWSPPENVDLHHIEVIQANIKNMWEAIQSIPSKIVNEIALNDDSPFSKVVKTFNKHLQSRGLFGAVKGLLYDSLVQSPPSSREPHRLNFQNDLSAEVSKREESEHSSFMDLFSPASLNKNAVLDILSQLISPTTNGEDDDFSRGKRAKEKQATNNQNDSEEENDQVTDSLSEKGEEEKEIQAIRTNNNEKIKADEYLEMSFLDNILKTFTQNSSKRQGQLSLLQQMAAEFKNRNAKPDVDEGTESVEQSTNVHKIEVENGNEYIQPVQDNNILYSGVLPEESQEHDCTKGTHISESYTDAVTEMQEATEPTENPPTEKNEDPQNKSDLEKAGTTILNEKNEDPQNKSDLEKAGTTILNDRPDTETEKKEEDHKGKEDFTTEKKEDYKTETKEEDLSGNKQEEYSVGNGEDSPSEGKVDDTVETKEDYPNEKKEDIVDDKKEEYSAGKTEDTPSEGKEEYTAEQKEDSTAEKTKGAPSGNDTPSGNNDEQLSVENTEDKFLSEKEEYLTEDRDDALLANQEETTTVNADYGDVLDTTETTPEDELTVAPKLVFINNLLHVDHNPDTEPPRNGAYLRNRPFKRLG</sequence>
<feature type="region of interest" description="Disordered" evidence="1">
    <location>
        <begin position="469"/>
        <end position="499"/>
    </location>
</feature>
<dbReference type="EMBL" id="JAXCGZ010017373">
    <property type="protein sequence ID" value="KAK7068210.1"/>
    <property type="molecule type" value="Genomic_DNA"/>
</dbReference>
<gene>
    <name evidence="2" type="ORF">SK128_009723</name>
</gene>
<feature type="region of interest" description="Disordered" evidence="1">
    <location>
        <begin position="933"/>
        <end position="986"/>
    </location>
</feature>
<proteinExistence type="predicted"/>
<feature type="compositionally biased region" description="Basic and acidic residues" evidence="1">
    <location>
        <begin position="321"/>
        <end position="340"/>
    </location>
</feature>
<comment type="caution">
    <text evidence="2">The sequence shown here is derived from an EMBL/GenBank/DDBJ whole genome shotgun (WGS) entry which is preliminary data.</text>
</comment>
<feature type="compositionally biased region" description="Basic and acidic residues" evidence="1">
    <location>
        <begin position="970"/>
        <end position="986"/>
    </location>
</feature>
<accession>A0AAN8WXN2</accession>
<reference evidence="2 3" key="1">
    <citation type="submission" date="2023-11" db="EMBL/GenBank/DDBJ databases">
        <title>Halocaridina rubra genome assembly.</title>
        <authorList>
            <person name="Smith C."/>
        </authorList>
    </citation>
    <scope>NUCLEOTIDE SEQUENCE [LARGE SCALE GENOMIC DNA]</scope>
    <source>
        <strain evidence="2">EP-1</strain>
        <tissue evidence="2">Whole</tissue>
    </source>
</reference>
<feature type="compositionally biased region" description="Basic and acidic residues" evidence="1">
    <location>
        <begin position="1213"/>
        <end position="1273"/>
    </location>
</feature>
<feature type="compositionally biased region" description="Polar residues" evidence="1">
    <location>
        <begin position="359"/>
        <end position="368"/>
    </location>
</feature>
<feature type="compositionally biased region" description="Basic and acidic residues" evidence="1">
    <location>
        <begin position="1138"/>
        <end position="1151"/>
    </location>
</feature>
<feature type="compositionally biased region" description="Basic and acidic residues" evidence="1">
    <location>
        <begin position="372"/>
        <end position="387"/>
    </location>
</feature>
<name>A0AAN8WXN2_HALRR</name>
<evidence type="ECO:0000313" key="3">
    <source>
        <dbReference type="Proteomes" id="UP001381693"/>
    </source>
</evidence>
<feature type="region of interest" description="Disordered" evidence="1">
    <location>
        <begin position="1102"/>
        <end position="1341"/>
    </location>
</feature>
<feature type="compositionally biased region" description="Acidic residues" evidence="1">
    <location>
        <begin position="138"/>
        <end position="148"/>
    </location>
</feature>
<feature type="compositionally biased region" description="Basic and acidic residues" evidence="1">
    <location>
        <begin position="1159"/>
        <end position="1202"/>
    </location>
</feature>
<keyword evidence="3" id="KW-1185">Reference proteome</keyword>
<evidence type="ECO:0000313" key="2">
    <source>
        <dbReference type="EMBL" id="KAK7068210.1"/>
    </source>
</evidence>
<feature type="compositionally biased region" description="Polar residues" evidence="1">
    <location>
        <begin position="162"/>
        <end position="173"/>
    </location>
</feature>
<protein>
    <submittedName>
        <fullName evidence="2">Uncharacterized protein</fullName>
    </submittedName>
</protein>
<feature type="compositionally biased region" description="Basic and acidic residues" evidence="1">
    <location>
        <begin position="1115"/>
        <end position="1130"/>
    </location>
</feature>
<organism evidence="2 3">
    <name type="scientific">Halocaridina rubra</name>
    <name type="common">Hawaiian red shrimp</name>
    <dbReference type="NCBI Taxonomy" id="373956"/>
    <lineage>
        <taxon>Eukaryota</taxon>
        <taxon>Metazoa</taxon>
        <taxon>Ecdysozoa</taxon>
        <taxon>Arthropoda</taxon>
        <taxon>Crustacea</taxon>
        <taxon>Multicrustacea</taxon>
        <taxon>Malacostraca</taxon>
        <taxon>Eumalacostraca</taxon>
        <taxon>Eucarida</taxon>
        <taxon>Decapoda</taxon>
        <taxon>Pleocyemata</taxon>
        <taxon>Caridea</taxon>
        <taxon>Atyoidea</taxon>
        <taxon>Atyidae</taxon>
        <taxon>Halocaridina</taxon>
    </lineage>
</organism>